<dbReference type="EMBL" id="LK020686">
    <property type="protein sequence ID" value="CDQ30001.1"/>
    <property type="molecule type" value="Genomic_DNA"/>
</dbReference>
<dbReference type="Pfam" id="PF05119">
    <property type="entry name" value="Terminase_4"/>
    <property type="match status" value="1"/>
</dbReference>
<name>A0A098ANB7_STREE</name>
<dbReference type="InterPro" id="IPR006448">
    <property type="entry name" value="Phage_term_ssu_P27"/>
</dbReference>
<dbReference type="RefSeq" id="WP_001118284.1">
    <property type="nucleotide sequence ID" value="NZ_CICV01000025.1"/>
</dbReference>
<accession>A0A098ANB7</accession>
<dbReference type="AlphaFoldDB" id="A0A098ANB7"/>
<protein>
    <submittedName>
        <fullName evidence="1">Putative prophage protein</fullName>
    </submittedName>
</protein>
<reference evidence="1" key="1">
    <citation type="submission" date="2014-04" db="EMBL/GenBank/DDBJ databases">
        <authorList>
            <person name="Croucher N."/>
        </authorList>
    </citation>
    <scope>NUCLEOTIDE SEQUENCE</scope>
    <source>
        <strain evidence="1">R34-3194</strain>
    </source>
</reference>
<sequence length="130" mass="14832">MAKPITAKSIKSKVVKQMKDLGTYRKEFEMIIDIFAGMLYQYQKLAQDYVDMGYPVTDTYVNKAGAENERKVPILTAMEILRKDILSYSNQLMMNPKSLGEVVEQEGESVLTEVLKFKNEIKKKRVTGNG</sequence>
<organism evidence="1">
    <name type="scientific">Streptococcus pneumoniae</name>
    <dbReference type="NCBI Taxonomy" id="1313"/>
    <lineage>
        <taxon>Bacteria</taxon>
        <taxon>Bacillati</taxon>
        <taxon>Bacillota</taxon>
        <taxon>Bacilli</taxon>
        <taxon>Lactobacillales</taxon>
        <taxon>Streptococcaceae</taxon>
        <taxon>Streptococcus</taxon>
    </lineage>
</organism>
<reference evidence="1" key="2">
    <citation type="submission" date="2014-10" db="EMBL/GenBank/DDBJ databases">
        <title>Contrasting mechanisms driving short-term and long-term diversification of pneumococci.</title>
        <authorList>
            <person name="Croucher N.J."/>
            <person name="Coupland P.C."/>
            <person name="Stevenson A.E."/>
            <person name="Callendrello A."/>
            <person name="Bentley S.D."/>
            <person name="Hanage W.P."/>
        </authorList>
    </citation>
    <scope>NUCLEOTIDE SEQUENCE</scope>
    <source>
        <strain evidence="1">R34-3194</strain>
    </source>
</reference>
<proteinExistence type="predicted"/>
<evidence type="ECO:0000313" key="1">
    <source>
        <dbReference type="EMBL" id="CDQ30001.1"/>
    </source>
</evidence>